<dbReference type="EMBL" id="OJIN01000084">
    <property type="protein sequence ID" value="SPD73199.1"/>
    <property type="molecule type" value="Genomic_DNA"/>
</dbReference>
<dbReference type="InterPro" id="IPR013785">
    <property type="entry name" value="Aldolase_TIM"/>
</dbReference>
<dbReference type="InterPro" id="IPR000891">
    <property type="entry name" value="PYR_CT"/>
</dbReference>
<dbReference type="Gene3D" id="3.20.20.70">
    <property type="entry name" value="Aldolase class I"/>
    <property type="match status" value="1"/>
</dbReference>
<dbReference type="InterPro" id="IPR054691">
    <property type="entry name" value="LeuA/HCS_post-cat"/>
</dbReference>
<proteinExistence type="inferred from homology"/>
<dbReference type="SUPFAM" id="SSF51569">
    <property type="entry name" value="Aldolase"/>
    <property type="match status" value="1"/>
</dbReference>
<dbReference type="EC" id="2.3.1.182" evidence="5"/>
<evidence type="ECO:0000313" key="5">
    <source>
        <dbReference type="EMBL" id="SPD73199.1"/>
    </source>
</evidence>
<dbReference type="Gene3D" id="1.10.238.260">
    <property type="match status" value="1"/>
</dbReference>
<dbReference type="GO" id="GO:0046912">
    <property type="term" value="F:acyltransferase activity, acyl groups converted into alkyl on transfer"/>
    <property type="evidence" value="ECO:0007669"/>
    <property type="project" value="InterPro"/>
</dbReference>
<keyword evidence="2 3" id="KW-0808">Transferase</keyword>
<reference evidence="5" key="1">
    <citation type="submission" date="2018-01" db="EMBL/GenBank/DDBJ databases">
        <authorList>
            <person name="Regsiter A."/>
            <person name="William W."/>
        </authorList>
    </citation>
    <scope>NUCLEOTIDE SEQUENCE</scope>
    <source>
        <strain evidence="5">TRIP AH-1</strain>
    </source>
</reference>
<keyword evidence="5" id="KW-0012">Acyltransferase</keyword>
<feature type="domain" description="Pyruvate carboxyltransferase" evidence="4">
    <location>
        <begin position="4"/>
        <end position="257"/>
    </location>
</feature>
<evidence type="ECO:0000256" key="1">
    <source>
        <dbReference type="ARBA" id="ARBA00006154"/>
    </source>
</evidence>
<evidence type="ECO:0000256" key="3">
    <source>
        <dbReference type="RuleBase" id="RU003523"/>
    </source>
</evidence>
<dbReference type="GO" id="GO:0019752">
    <property type="term" value="P:carboxylic acid metabolic process"/>
    <property type="evidence" value="ECO:0007669"/>
    <property type="project" value="InterPro"/>
</dbReference>
<dbReference type="AlphaFoldDB" id="A0A445MUX5"/>
<protein>
    <submittedName>
        <fullName evidence="5">(R)-citramalate synthase CimA</fullName>
        <ecNumber evidence="5">2.3.1.182</ecNumber>
    </submittedName>
</protein>
<comment type="similarity">
    <text evidence="1 3">Belongs to the alpha-IPM synthase/homocitrate synthase family.</text>
</comment>
<dbReference type="Pfam" id="PF00682">
    <property type="entry name" value="HMGL-like"/>
    <property type="match status" value="1"/>
</dbReference>
<accession>A0A445MUX5</accession>
<organism evidence="5">
    <name type="scientific">uncultured Desulfobacterium sp</name>
    <dbReference type="NCBI Taxonomy" id="201089"/>
    <lineage>
        <taxon>Bacteria</taxon>
        <taxon>Pseudomonadati</taxon>
        <taxon>Thermodesulfobacteriota</taxon>
        <taxon>Desulfobacteria</taxon>
        <taxon>Desulfobacterales</taxon>
        <taxon>Desulfobacteriaceae</taxon>
        <taxon>Desulfobacterium</taxon>
        <taxon>environmental samples</taxon>
    </lineage>
</organism>
<dbReference type="InterPro" id="IPR002034">
    <property type="entry name" value="AIPM/Hcit_synth_CS"/>
</dbReference>
<sequence length="392" mass="42629">MNEIRIVDGTLREGEQTPGVIFTRDEKLAIAHELDLTGVRLLDVGMPAVSADEREAISAIAGEGLKASIGVSVRMRREEIEQAAHCKANEIFLICPVSYLHIAERLGIDEKGLTGLAKDMVNCAADKGLAVNIAAEDATRADISFVIDFICISHELGAKSAFICDTVGISEPFAMKTCMAQVKEAVPADMELGVHCHNDLGLATANTLAAVDAGANLLSVTVNGIGERAGNAPLHEVAVAVEKIFHRSPGLDMHSLYRLSRLVERCSGIFISPHTPIVGLNAFRHESGIHVDGILKNSKTYTGLDPDTVNRLPAFVLGKHTGTQTIRHLLMHRGYEASEEDLAKILCLVKQRKIAGVKKEIHRMSKDMEAFYDQCLTFPMDTFWKIVEEVLG</sequence>
<dbReference type="Pfam" id="PF22617">
    <property type="entry name" value="HCS_D2"/>
    <property type="match status" value="1"/>
</dbReference>
<dbReference type="PANTHER" id="PTHR42880">
    <property type="entry name" value="HOMOCITRATE SYNTHASE"/>
    <property type="match status" value="1"/>
</dbReference>
<dbReference type="PROSITE" id="PS50991">
    <property type="entry name" value="PYR_CT"/>
    <property type="match status" value="1"/>
</dbReference>
<dbReference type="PANTHER" id="PTHR42880:SF1">
    <property type="entry name" value="ISOPROPYLMALATE_HOMOCITRATE_CITRAMALATE SYNTHASE FAMILY PROTEIN"/>
    <property type="match status" value="1"/>
</dbReference>
<evidence type="ECO:0000256" key="2">
    <source>
        <dbReference type="ARBA" id="ARBA00022679"/>
    </source>
</evidence>
<dbReference type="PROSITE" id="PS00816">
    <property type="entry name" value="AIPM_HOMOCIT_SYNTH_2"/>
    <property type="match status" value="1"/>
</dbReference>
<evidence type="ECO:0000259" key="4">
    <source>
        <dbReference type="PROSITE" id="PS50991"/>
    </source>
</evidence>
<gene>
    <name evidence="5" type="ORF">PITCH_A1740008</name>
</gene>
<dbReference type="PROSITE" id="PS00815">
    <property type="entry name" value="AIPM_HOMOCIT_SYNTH_1"/>
    <property type="match status" value="1"/>
</dbReference>
<name>A0A445MUX5_9BACT</name>